<evidence type="ECO:0000256" key="1">
    <source>
        <dbReference type="SAM" id="MobiDB-lite"/>
    </source>
</evidence>
<protein>
    <submittedName>
        <fullName evidence="3">Uncharacterized membrane protein</fullName>
    </submittedName>
</protein>
<evidence type="ECO:0000313" key="4">
    <source>
        <dbReference type="Proteomes" id="UP000199110"/>
    </source>
</evidence>
<evidence type="ECO:0000313" key="3">
    <source>
        <dbReference type="EMBL" id="SFI56944.1"/>
    </source>
</evidence>
<dbReference type="AlphaFoldDB" id="A0A1I3J9L0"/>
<keyword evidence="4" id="KW-1185">Reference proteome</keyword>
<dbReference type="STRING" id="390807.SAMN04488095_1257"/>
<organism evidence="3 4">
    <name type="scientific">Jannaschia pohangensis</name>
    <dbReference type="NCBI Taxonomy" id="390807"/>
    <lineage>
        <taxon>Bacteria</taxon>
        <taxon>Pseudomonadati</taxon>
        <taxon>Pseudomonadota</taxon>
        <taxon>Alphaproteobacteria</taxon>
        <taxon>Rhodobacterales</taxon>
        <taxon>Roseobacteraceae</taxon>
        <taxon>Jannaschia</taxon>
    </lineage>
</organism>
<accession>A0A1I3J9L0</accession>
<dbReference type="InterPro" id="IPR025961">
    <property type="entry name" value="Metal_resist"/>
</dbReference>
<gene>
    <name evidence="3" type="ORF">SAMN04488095_1257</name>
</gene>
<name>A0A1I3J9L0_9RHOB</name>
<dbReference type="EMBL" id="FORA01000001">
    <property type="protein sequence ID" value="SFI56944.1"/>
    <property type="molecule type" value="Genomic_DNA"/>
</dbReference>
<evidence type="ECO:0000256" key="2">
    <source>
        <dbReference type="SAM" id="Phobius"/>
    </source>
</evidence>
<keyword evidence="2" id="KW-1133">Transmembrane helix</keyword>
<feature type="compositionally biased region" description="Basic and acidic residues" evidence="1">
    <location>
        <begin position="145"/>
        <end position="158"/>
    </location>
</feature>
<dbReference type="Pfam" id="PF13801">
    <property type="entry name" value="Metal_resist"/>
    <property type="match status" value="1"/>
</dbReference>
<keyword evidence="2" id="KW-0472">Membrane</keyword>
<proteinExistence type="predicted"/>
<keyword evidence="2" id="KW-0812">Transmembrane</keyword>
<dbReference type="RefSeq" id="WP_092778107.1">
    <property type="nucleotide sequence ID" value="NZ_FORA01000001.1"/>
</dbReference>
<feature type="region of interest" description="Disordered" evidence="1">
    <location>
        <begin position="145"/>
        <end position="164"/>
    </location>
</feature>
<dbReference type="Proteomes" id="UP000199110">
    <property type="component" value="Unassembled WGS sequence"/>
</dbReference>
<feature type="transmembrane region" description="Helical" evidence="2">
    <location>
        <begin position="15"/>
        <end position="38"/>
    </location>
</feature>
<reference evidence="3 4" key="1">
    <citation type="submission" date="2016-10" db="EMBL/GenBank/DDBJ databases">
        <authorList>
            <person name="de Groot N.N."/>
        </authorList>
    </citation>
    <scope>NUCLEOTIDE SEQUENCE [LARGE SCALE GENOMIC DNA]</scope>
    <source>
        <strain evidence="3 4">DSM 19073</strain>
    </source>
</reference>
<dbReference type="OrthoDB" id="7688532at2"/>
<sequence>MTPPPTPKDRPRRNWTRWALIASLLVNVLIAGLVVGALSQGRPETRGGNGSDFRGPPEIAALIRGLDRPQRRALLEAMRDVPGLREGRGRMGRVQAEVLDALEAEPFDSAALEAALSDRRQVQDDLARAGITAFVGFVAEMSPEDRARLATQARERAERRSRRD</sequence>